<sequence>MRLLPKNSSLERHTVYPRTEYLLQLPVNLEEKDTAIFSDIQRRVANQVDAYIFKNVSLVTDSIIYKLKVLDQLTHALKLKPRAKFKRLVLGLVRQTKFIDKGVWIIDNWSMNFYHWNSESLPRLISCLEYLEDHPVLLPSEFKGLKFVEESLEILGVKPLYFDRKVNYVVGELITVNKAGYVIDFQESAILRLREKIWSNFPVKKASRKIYISRENAAHRKVLNEDQVIEKLKRKGFEIVYFEHLTVREQIEIMMETKILVGLHGAGLVNMLYMPKNGKVLEFRNENDSWVLSQSFYSLASFLGHDYYYTDNEATSAQTGFADFKIDIEKLDRVLVDLLVEFE</sequence>
<keyword evidence="1" id="KW-0328">Glycosyltransferase</keyword>
<keyword evidence="6" id="KW-1185">Reference proteome</keyword>
<keyword evidence="3" id="KW-0325">Glycoprotein</keyword>
<gene>
    <name evidence="5" type="ORF">SAMN04488519_10789</name>
</gene>
<protein>
    <recommendedName>
        <fullName evidence="4">Glycosyltransferase 61 catalytic domain-containing protein</fullName>
    </recommendedName>
</protein>
<reference evidence="6" key="1">
    <citation type="submission" date="2016-10" db="EMBL/GenBank/DDBJ databases">
        <authorList>
            <person name="Varghese N."/>
            <person name="Submissions S."/>
        </authorList>
    </citation>
    <scope>NUCLEOTIDE SEQUENCE [LARGE SCALE GENOMIC DNA]</scope>
    <source>
        <strain evidence="6">DSM 15282</strain>
    </source>
</reference>
<evidence type="ECO:0000256" key="1">
    <source>
        <dbReference type="ARBA" id="ARBA00022676"/>
    </source>
</evidence>
<dbReference type="STRING" id="226506.SAMN04488519_10789"/>
<dbReference type="Pfam" id="PF04577">
    <property type="entry name" value="Glyco_transf_61"/>
    <property type="match status" value="1"/>
</dbReference>
<dbReference type="RefSeq" id="WP_091654489.1">
    <property type="nucleotide sequence ID" value="NZ_FOVW01000007.1"/>
</dbReference>
<evidence type="ECO:0000256" key="2">
    <source>
        <dbReference type="ARBA" id="ARBA00022679"/>
    </source>
</evidence>
<evidence type="ECO:0000259" key="4">
    <source>
        <dbReference type="Pfam" id="PF04577"/>
    </source>
</evidence>
<evidence type="ECO:0000313" key="5">
    <source>
        <dbReference type="EMBL" id="SFO48570.1"/>
    </source>
</evidence>
<name>A0A1I5HKM1_9BACT</name>
<dbReference type="InterPro" id="IPR007657">
    <property type="entry name" value="Glycosyltransferase_61"/>
</dbReference>
<feature type="domain" description="Glycosyltransferase 61 catalytic" evidence="4">
    <location>
        <begin position="113"/>
        <end position="280"/>
    </location>
</feature>
<accession>A0A1I5HKM1</accession>
<dbReference type="Proteomes" id="UP000199564">
    <property type="component" value="Unassembled WGS sequence"/>
</dbReference>
<dbReference type="AlphaFoldDB" id="A0A1I5HKM1"/>
<dbReference type="EMBL" id="FOVW01000007">
    <property type="protein sequence ID" value="SFO48570.1"/>
    <property type="molecule type" value="Genomic_DNA"/>
</dbReference>
<dbReference type="InterPro" id="IPR049625">
    <property type="entry name" value="Glyco_transf_61_cat"/>
</dbReference>
<dbReference type="GO" id="GO:0016757">
    <property type="term" value="F:glycosyltransferase activity"/>
    <property type="evidence" value="ECO:0007669"/>
    <property type="project" value="UniProtKB-KW"/>
</dbReference>
<evidence type="ECO:0000256" key="3">
    <source>
        <dbReference type="ARBA" id="ARBA00023180"/>
    </source>
</evidence>
<organism evidence="5 6">
    <name type="scientific">Algoriphagus ornithinivorans</name>
    <dbReference type="NCBI Taxonomy" id="226506"/>
    <lineage>
        <taxon>Bacteria</taxon>
        <taxon>Pseudomonadati</taxon>
        <taxon>Bacteroidota</taxon>
        <taxon>Cytophagia</taxon>
        <taxon>Cytophagales</taxon>
        <taxon>Cyclobacteriaceae</taxon>
        <taxon>Algoriphagus</taxon>
    </lineage>
</organism>
<proteinExistence type="predicted"/>
<evidence type="ECO:0000313" key="6">
    <source>
        <dbReference type="Proteomes" id="UP000199564"/>
    </source>
</evidence>
<keyword evidence="2" id="KW-0808">Transferase</keyword>
<dbReference type="PANTHER" id="PTHR20961">
    <property type="entry name" value="GLYCOSYLTRANSFERASE"/>
    <property type="match status" value="1"/>
</dbReference>